<proteinExistence type="predicted"/>
<feature type="domain" description="UPAR/Ly6" evidence="6">
    <location>
        <begin position="79"/>
        <end position="161"/>
    </location>
</feature>
<keyword evidence="7" id="KW-1185">Reference proteome</keyword>
<dbReference type="InterPro" id="IPR016054">
    <property type="entry name" value="LY6_UPA_recep-like"/>
</dbReference>
<dbReference type="AlphaFoldDB" id="A0A1S3GGS4"/>
<dbReference type="CTD" id="147719"/>
<comment type="subcellular location">
    <subcellularLocation>
        <location evidence="1">Cell membrane</location>
    </subcellularLocation>
</comment>
<dbReference type="Pfam" id="PF00021">
    <property type="entry name" value="UPAR_LY6"/>
    <property type="match status" value="1"/>
</dbReference>
<keyword evidence="3" id="KW-0732">Signal</keyword>
<organism evidence="7 8">
    <name type="scientific">Dipodomys ordii</name>
    <name type="common">Ord's kangaroo rat</name>
    <dbReference type="NCBI Taxonomy" id="10020"/>
    <lineage>
        <taxon>Eukaryota</taxon>
        <taxon>Metazoa</taxon>
        <taxon>Chordata</taxon>
        <taxon>Craniata</taxon>
        <taxon>Vertebrata</taxon>
        <taxon>Euteleostomi</taxon>
        <taxon>Mammalia</taxon>
        <taxon>Eutheria</taxon>
        <taxon>Euarchontoglires</taxon>
        <taxon>Glires</taxon>
        <taxon>Rodentia</taxon>
        <taxon>Castorimorpha</taxon>
        <taxon>Heteromyidae</taxon>
        <taxon>Dipodomyinae</taxon>
        <taxon>Dipodomys</taxon>
    </lineage>
</organism>
<dbReference type="RefSeq" id="XP_012888068.1">
    <property type="nucleotide sequence ID" value="XM_013032614.1"/>
</dbReference>
<evidence type="ECO:0000256" key="1">
    <source>
        <dbReference type="ARBA" id="ARBA00004236"/>
    </source>
</evidence>
<name>A0A1S3GGS4_DIPOR</name>
<evidence type="ECO:0000256" key="3">
    <source>
        <dbReference type="ARBA" id="ARBA00022729"/>
    </source>
</evidence>
<dbReference type="OrthoDB" id="9522487at2759"/>
<sequence length="187" mass="20198">MPLYTDWTQRTSRGVVSYKGCSSAISYPPQVSYLIAPPGISIASYSHICRSYLCNNLTNVDPFWKIKATVPKTVPLSTHTCPTCVGRLEEECHPAFAANETCPYSASTCYSSTLKFEAGDLNSTFILMGCARQQHKLLADFQHVGSIQVTETLNNMDKSQSTGGSSALSCHSSFGGLVLGLLLALSE</sequence>
<reference evidence="8" key="1">
    <citation type="submission" date="2025-08" db="UniProtKB">
        <authorList>
            <consortium name="RefSeq"/>
        </authorList>
    </citation>
    <scope>IDENTIFICATION</scope>
    <source>
        <tissue evidence="8">Kidney</tissue>
    </source>
</reference>
<dbReference type="GeneID" id="105998019"/>
<evidence type="ECO:0000313" key="8">
    <source>
        <dbReference type="RefSeq" id="XP_012888068.1"/>
    </source>
</evidence>
<dbReference type="SUPFAM" id="SSF57302">
    <property type="entry name" value="Snake toxin-like"/>
    <property type="match status" value="1"/>
</dbReference>
<dbReference type="PANTHER" id="PTHR16529">
    <property type="entry name" value="CD177 ANTIGEN"/>
    <property type="match status" value="1"/>
</dbReference>
<dbReference type="GO" id="GO:0044853">
    <property type="term" value="C:plasma membrane raft"/>
    <property type="evidence" value="ECO:0007669"/>
    <property type="project" value="TreeGrafter"/>
</dbReference>
<keyword evidence="5" id="KW-0325">Glycoprotein</keyword>
<keyword evidence="4" id="KW-0472">Membrane</keyword>
<dbReference type="InterPro" id="IPR051899">
    <property type="entry name" value="Fert-Immune_med_protein"/>
</dbReference>
<evidence type="ECO:0000256" key="5">
    <source>
        <dbReference type="ARBA" id="ARBA00023180"/>
    </source>
</evidence>
<dbReference type="FunCoup" id="A0A1S3GGS4">
    <property type="interactions" value="4"/>
</dbReference>
<accession>A0A1S3GGS4</accession>
<evidence type="ECO:0000313" key="7">
    <source>
        <dbReference type="Proteomes" id="UP000081671"/>
    </source>
</evidence>
<dbReference type="InterPro" id="IPR045860">
    <property type="entry name" value="Snake_toxin-like_sf"/>
</dbReference>
<gene>
    <name evidence="8" type="primary">Lypd4</name>
</gene>
<evidence type="ECO:0000259" key="6">
    <source>
        <dbReference type="Pfam" id="PF00021"/>
    </source>
</evidence>
<dbReference type="InParanoid" id="A0A1S3GGS4"/>
<keyword evidence="2" id="KW-1003">Cell membrane</keyword>
<protein>
    <submittedName>
        <fullName evidence="8">Ly6/PLAUR domain-containing protein 4</fullName>
    </submittedName>
</protein>
<evidence type="ECO:0000256" key="4">
    <source>
        <dbReference type="ARBA" id="ARBA00023136"/>
    </source>
</evidence>
<dbReference type="Proteomes" id="UP000081671">
    <property type="component" value="Unplaced"/>
</dbReference>
<dbReference type="PANTHER" id="PTHR16529:SF6">
    <property type="entry name" value="LY6_PLAUR DOMAIN-CONTAINING PROTEIN 4"/>
    <property type="match status" value="1"/>
</dbReference>
<evidence type="ECO:0000256" key="2">
    <source>
        <dbReference type="ARBA" id="ARBA00022475"/>
    </source>
</evidence>
<dbReference type="KEGG" id="dord:105998019"/>